<name>A0A6L2Q3X7_COPFO</name>
<dbReference type="EMBL" id="BLKM01012994">
    <property type="protein sequence ID" value="GFG38670.1"/>
    <property type="molecule type" value="Genomic_DNA"/>
</dbReference>
<keyword evidence="3" id="KW-1185">Reference proteome</keyword>
<feature type="region of interest" description="Disordered" evidence="1">
    <location>
        <begin position="23"/>
        <end position="47"/>
    </location>
</feature>
<evidence type="ECO:0000313" key="3">
    <source>
        <dbReference type="Proteomes" id="UP000502823"/>
    </source>
</evidence>
<organism evidence="2 3">
    <name type="scientific">Coptotermes formosanus</name>
    <name type="common">Formosan subterranean termite</name>
    <dbReference type="NCBI Taxonomy" id="36987"/>
    <lineage>
        <taxon>Eukaryota</taxon>
        <taxon>Metazoa</taxon>
        <taxon>Ecdysozoa</taxon>
        <taxon>Arthropoda</taxon>
        <taxon>Hexapoda</taxon>
        <taxon>Insecta</taxon>
        <taxon>Pterygota</taxon>
        <taxon>Neoptera</taxon>
        <taxon>Polyneoptera</taxon>
        <taxon>Dictyoptera</taxon>
        <taxon>Blattodea</taxon>
        <taxon>Blattoidea</taxon>
        <taxon>Termitoidae</taxon>
        <taxon>Rhinotermitidae</taxon>
        <taxon>Coptotermes</taxon>
    </lineage>
</organism>
<reference evidence="3" key="1">
    <citation type="submission" date="2020-01" db="EMBL/GenBank/DDBJ databases">
        <title>Draft genome sequence of the Termite Coptotermes fromosanus.</title>
        <authorList>
            <person name="Itakura S."/>
            <person name="Yosikawa Y."/>
            <person name="Umezawa K."/>
        </authorList>
    </citation>
    <scope>NUCLEOTIDE SEQUENCE [LARGE SCALE GENOMIC DNA]</scope>
</reference>
<protein>
    <submittedName>
        <fullName evidence="2">Uncharacterized protein</fullName>
    </submittedName>
</protein>
<dbReference type="InParanoid" id="A0A6L2Q3X7"/>
<feature type="compositionally biased region" description="Basic and acidic residues" evidence="1">
    <location>
        <begin position="27"/>
        <end position="36"/>
    </location>
</feature>
<dbReference type="PANTHER" id="PTHR46114:SF1">
    <property type="entry name" value="ZAD DOMAIN-CONTAINING PROTEIN"/>
    <property type="match status" value="1"/>
</dbReference>
<dbReference type="PANTHER" id="PTHR46114">
    <property type="entry name" value="APPLE DOMAIN-CONTAINING PROTEIN"/>
    <property type="match status" value="1"/>
</dbReference>
<sequence>MRPVPHSEDLPVPHPLTHLIVGDESEHEAHTEVQSDEKDDPTLEENTSSCEHLLTQGDLNDLLRDLKLSKKQAELLGSRLKGWNLLQNGTKCNNMCTVRDVLGHDSKTADWRLFIDSSKTSLKVVLLHSGNKFPPVPLACATNVKETYENMKIPLGKI</sequence>
<dbReference type="Proteomes" id="UP000502823">
    <property type="component" value="Unassembled WGS sequence"/>
</dbReference>
<evidence type="ECO:0000256" key="1">
    <source>
        <dbReference type="SAM" id="MobiDB-lite"/>
    </source>
</evidence>
<dbReference type="OrthoDB" id="8063408at2759"/>
<accession>A0A6L2Q3X7</accession>
<proteinExistence type="predicted"/>
<dbReference type="AlphaFoldDB" id="A0A6L2Q3X7"/>
<gene>
    <name evidence="2" type="ORF">Cfor_01688</name>
</gene>
<evidence type="ECO:0000313" key="2">
    <source>
        <dbReference type="EMBL" id="GFG38670.1"/>
    </source>
</evidence>
<comment type="caution">
    <text evidence="2">The sequence shown here is derived from an EMBL/GenBank/DDBJ whole genome shotgun (WGS) entry which is preliminary data.</text>
</comment>